<dbReference type="InterPro" id="IPR036179">
    <property type="entry name" value="Ig-like_dom_sf"/>
</dbReference>
<feature type="domain" description="Ig-like" evidence="3">
    <location>
        <begin position="36"/>
        <end position="104"/>
    </location>
</feature>
<dbReference type="EMBL" id="KN549704">
    <property type="protein sequence ID" value="KHJ96295.1"/>
    <property type="molecule type" value="Genomic_DNA"/>
</dbReference>
<keyword evidence="2" id="KW-0732">Signal</keyword>
<evidence type="ECO:0000256" key="2">
    <source>
        <dbReference type="SAM" id="SignalP"/>
    </source>
</evidence>
<dbReference type="PROSITE" id="PS50835">
    <property type="entry name" value="IG_LIKE"/>
    <property type="match status" value="1"/>
</dbReference>
<evidence type="ECO:0000313" key="4">
    <source>
        <dbReference type="EMBL" id="KHJ96295.1"/>
    </source>
</evidence>
<feature type="chain" id="PRO_5002062730" description="Ig-like domain-containing protein" evidence="2">
    <location>
        <begin position="19"/>
        <end position="271"/>
    </location>
</feature>
<feature type="non-terminal residue" evidence="4">
    <location>
        <position position="271"/>
    </location>
</feature>
<dbReference type="Gene3D" id="2.60.40.10">
    <property type="entry name" value="Immunoglobulins"/>
    <property type="match status" value="1"/>
</dbReference>
<dbReference type="SUPFAM" id="SSF48726">
    <property type="entry name" value="Immunoglobulin"/>
    <property type="match status" value="1"/>
</dbReference>
<accession>A0A0B1TLL1</accession>
<evidence type="ECO:0000256" key="1">
    <source>
        <dbReference type="SAM" id="Phobius"/>
    </source>
</evidence>
<keyword evidence="1" id="KW-0812">Transmembrane</keyword>
<evidence type="ECO:0000313" key="5">
    <source>
        <dbReference type="Proteomes" id="UP000053660"/>
    </source>
</evidence>
<dbReference type="OrthoDB" id="5795972at2759"/>
<keyword evidence="5" id="KW-1185">Reference proteome</keyword>
<feature type="transmembrane region" description="Helical" evidence="1">
    <location>
        <begin position="245"/>
        <end position="270"/>
    </location>
</feature>
<dbReference type="CDD" id="cd00096">
    <property type="entry name" value="Ig"/>
    <property type="match status" value="1"/>
</dbReference>
<dbReference type="InterPro" id="IPR007110">
    <property type="entry name" value="Ig-like_dom"/>
</dbReference>
<dbReference type="Proteomes" id="UP000053660">
    <property type="component" value="Unassembled WGS sequence"/>
</dbReference>
<dbReference type="AlphaFoldDB" id="A0A0B1TLL1"/>
<protein>
    <recommendedName>
        <fullName evidence="3">Ig-like domain-containing protein</fullName>
    </recommendedName>
</protein>
<feature type="signal peptide" evidence="2">
    <location>
        <begin position="1"/>
        <end position="18"/>
    </location>
</feature>
<evidence type="ECO:0000259" key="3">
    <source>
        <dbReference type="PROSITE" id="PS50835"/>
    </source>
</evidence>
<reference evidence="4 5" key="1">
    <citation type="submission" date="2014-03" db="EMBL/GenBank/DDBJ databases">
        <title>Draft genome of the hookworm Oesophagostomum dentatum.</title>
        <authorList>
            <person name="Mitreva M."/>
        </authorList>
    </citation>
    <scope>NUCLEOTIDE SEQUENCE [LARGE SCALE GENOMIC DNA]</scope>
    <source>
        <strain evidence="4 5">OD-Hann</strain>
    </source>
</reference>
<keyword evidence="1" id="KW-1133">Transmembrane helix</keyword>
<dbReference type="InterPro" id="IPR013783">
    <property type="entry name" value="Ig-like_fold"/>
</dbReference>
<organism evidence="4 5">
    <name type="scientific">Oesophagostomum dentatum</name>
    <name type="common">Nodular worm</name>
    <dbReference type="NCBI Taxonomy" id="61180"/>
    <lineage>
        <taxon>Eukaryota</taxon>
        <taxon>Metazoa</taxon>
        <taxon>Ecdysozoa</taxon>
        <taxon>Nematoda</taxon>
        <taxon>Chromadorea</taxon>
        <taxon>Rhabditida</taxon>
        <taxon>Rhabditina</taxon>
        <taxon>Rhabditomorpha</taxon>
        <taxon>Strongyloidea</taxon>
        <taxon>Strongylidae</taxon>
        <taxon>Oesophagostomum</taxon>
    </lineage>
</organism>
<sequence>MWLLVILSAFYSANHATAGTSWNGTVQAYKHSDKPIELECADEAALGNLSKLPKFWQKDGMDISNNTNIKFTENNATIKFTSLAEEDSGIYSCCVKSAEKKPFECFDRFLNVVNEDSAAAMLLGNGNNVTEEARNATAWSVIIAEDRMLYAREGDTYFVKIFEENTTDIKCEHDGGTAHVETVSHSHAEYGDILFHPFNATLHPGDYICNSSYTHDNLTDIVQITFAVTESPLPNTFEKVLDPSLIATLVTQASFAWNFFSIVFVIVVSLS</sequence>
<gene>
    <name evidence="4" type="ORF">OESDEN_03750</name>
</gene>
<name>A0A0B1TLL1_OESDE</name>
<proteinExistence type="predicted"/>
<keyword evidence="1" id="KW-0472">Membrane</keyword>